<dbReference type="OrthoDB" id="9770415at2"/>
<keyword evidence="5" id="KW-0067">ATP-binding</keyword>
<keyword evidence="3 8" id="KW-0812">Transmembrane</keyword>
<dbReference type="Pfam" id="PF00664">
    <property type="entry name" value="ABC_membrane"/>
    <property type="match status" value="1"/>
</dbReference>
<feature type="domain" description="ABC transmembrane type-1" evidence="10">
    <location>
        <begin position="21"/>
        <end position="311"/>
    </location>
</feature>
<reference evidence="11 12" key="1">
    <citation type="journal article" date="2014" name="Int. J. Syst. Evol. Microbiol.">
        <title>Phylogenomics and the dynamic genome evolution of the genus Streptococcus.</title>
        <authorList>
            <consortium name="The Broad Institute Genome Sequencing Platform"/>
            <person name="Richards V.P."/>
            <person name="Palmer S.R."/>
            <person name="Pavinski Bitar P.D."/>
            <person name="Qin X."/>
            <person name="Weinstock G.M."/>
            <person name="Highlander S.K."/>
            <person name="Town C.D."/>
            <person name="Burne R.A."/>
            <person name="Stanhope M.J."/>
        </authorList>
    </citation>
    <scope>NUCLEOTIDE SEQUENCE [LARGE SCALE GENOMIC DNA]</scope>
    <source>
        <strain evidence="11 12">707-05</strain>
    </source>
</reference>
<dbReference type="SUPFAM" id="SSF52540">
    <property type="entry name" value="P-loop containing nucleoside triphosphate hydrolases"/>
    <property type="match status" value="1"/>
</dbReference>
<keyword evidence="6 8" id="KW-1133">Transmembrane helix</keyword>
<dbReference type="InterPro" id="IPR003439">
    <property type="entry name" value="ABC_transporter-like_ATP-bd"/>
</dbReference>
<proteinExistence type="predicted"/>
<evidence type="ECO:0000256" key="5">
    <source>
        <dbReference type="ARBA" id="ARBA00022840"/>
    </source>
</evidence>
<dbReference type="Gene3D" id="3.40.50.300">
    <property type="entry name" value="P-loop containing nucleotide triphosphate hydrolases"/>
    <property type="match status" value="1"/>
</dbReference>
<dbReference type="RefSeq" id="WP_008089092.1">
    <property type="nucleotide sequence ID" value="NZ_AEUX02000006.1"/>
</dbReference>
<dbReference type="SMART" id="SM00382">
    <property type="entry name" value="AAA"/>
    <property type="match status" value="1"/>
</dbReference>
<keyword evidence="2" id="KW-0813">Transport</keyword>
<dbReference type="PROSITE" id="PS00211">
    <property type="entry name" value="ABC_TRANSPORTER_1"/>
    <property type="match status" value="1"/>
</dbReference>
<dbReference type="PANTHER" id="PTHR43394:SF1">
    <property type="entry name" value="ATP-BINDING CASSETTE SUB-FAMILY B MEMBER 10, MITOCHONDRIAL"/>
    <property type="match status" value="1"/>
</dbReference>
<dbReference type="InterPro" id="IPR027417">
    <property type="entry name" value="P-loop_NTPase"/>
</dbReference>
<dbReference type="InterPro" id="IPR036640">
    <property type="entry name" value="ABC1_TM_sf"/>
</dbReference>
<comment type="subcellular location">
    <subcellularLocation>
        <location evidence="1">Cell membrane</location>
        <topology evidence="1">Multi-pass membrane protein</topology>
    </subcellularLocation>
</comment>
<dbReference type="Gene3D" id="1.20.1560.10">
    <property type="entry name" value="ABC transporter type 1, transmembrane domain"/>
    <property type="match status" value="1"/>
</dbReference>
<dbReference type="AlphaFoldDB" id="G5K3K1"/>
<keyword evidence="7 8" id="KW-0472">Membrane</keyword>
<dbReference type="InterPro" id="IPR017871">
    <property type="entry name" value="ABC_transporter-like_CS"/>
</dbReference>
<sequence>MTLFITLIKEIKVVRFAFISGIILLLLATATGQVTPLFLQNMIDHYLTPLANGKTVSFQALEGLAMLFLGMILLTSLLRYASYRILVYSSNQIVTNLRNRAFDVMQGLPIAYFDHQPAGKIATRIVNDTETLRNQFYDNLLSQIIISVTQIIFIYGVMIYLDFKSGLLLLLVLPVFYGLQLIYKRMTDQPMKDFYQARSVINTQVNETMNGASIIQLYHQEDKVLNAFEQEIQVMKEADNRIIFADSVASWTLTDLFKYMVIAGVLAFIGFQFIEGHSAVTVGRLFVYINYLIRLFDLSGMLVRQLPNIQRSRATGNRLMRLLNEKVEEESHQAIHISEGAVVFDKVSFAYEEGHMVLSDIEIEAKKGQTIALVGHTGSGKSSIMNLLYRFYGPQVGEIRIDGQSIREFSRESLRSQMGIVLQDPYLFTGTIASNIRMGNQAFTDQEVLEALEKVGAGPMIARLENGINEPVFEKGASYSSGERQLIAFARTLIANPKILILDEATSHIDTETEDVIQKAMEVLKAGRTTFIIAHRLSTIQTADLILVLDKGKIVEKGNHQELIAQSGLYAQLSKLQEKVS</sequence>
<comment type="caution">
    <text evidence="11">The sequence shown here is derived from an EMBL/GenBank/DDBJ whole genome shotgun (WGS) entry which is preliminary data.</text>
</comment>
<keyword evidence="4" id="KW-0547">Nucleotide-binding</keyword>
<keyword evidence="12" id="KW-1185">Reference proteome</keyword>
<evidence type="ECO:0000256" key="1">
    <source>
        <dbReference type="ARBA" id="ARBA00004651"/>
    </source>
</evidence>
<dbReference type="PROSITE" id="PS50929">
    <property type="entry name" value="ABC_TM1F"/>
    <property type="match status" value="1"/>
</dbReference>
<dbReference type="PANTHER" id="PTHR43394">
    <property type="entry name" value="ATP-DEPENDENT PERMEASE MDL1, MITOCHONDRIAL"/>
    <property type="match status" value="1"/>
</dbReference>
<evidence type="ECO:0000313" key="12">
    <source>
        <dbReference type="Proteomes" id="UP000003330"/>
    </source>
</evidence>
<dbReference type="CDD" id="cd18544">
    <property type="entry name" value="ABC_6TM_TmrA_like"/>
    <property type="match status" value="1"/>
</dbReference>
<name>G5K3K1_9STRE</name>
<accession>G5K3K1</accession>
<dbReference type="InterPro" id="IPR039421">
    <property type="entry name" value="Type_1_exporter"/>
</dbReference>
<dbReference type="GO" id="GO:0005524">
    <property type="term" value="F:ATP binding"/>
    <property type="evidence" value="ECO:0007669"/>
    <property type="project" value="UniProtKB-KW"/>
</dbReference>
<gene>
    <name evidence="11" type="ORF">STRIC_1371</name>
</gene>
<dbReference type="GO" id="GO:0015421">
    <property type="term" value="F:ABC-type oligopeptide transporter activity"/>
    <property type="evidence" value="ECO:0007669"/>
    <property type="project" value="TreeGrafter"/>
</dbReference>
<dbReference type="InterPro" id="IPR011527">
    <property type="entry name" value="ABC1_TM_dom"/>
</dbReference>
<dbReference type="STRING" id="764299.STRIC_1371"/>
<dbReference type="GO" id="GO:0016887">
    <property type="term" value="F:ATP hydrolysis activity"/>
    <property type="evidence" value="ECO:0007669"/>
    <property type="project" value="InterPro"/>
</dbReference>
<evidence type="ECO:0000259" key="10">
    <source>
        <dbReference type="PROSITE" id="PS50929"/>
    </source>
</evidence>
<dbReference type="eggNOG" id="COG1132">
    <property type="taxonomic scope" value="Bacteria"/>
</dbReference>
<evidence type="ECO:0000256" key="6">
    <source>
        <dbReference type="ARBA" id="ARBA00022989"/>
    </source>
</evidence>
<dbReference type="Pfam" id="PF00005">
    <property type="entry name" value="ABC_tran"/>
    <property type="match status" value="1"/>
</dbReference>
<dbReference type="EMBL" id="AEUX02000006">
    <property type="protein sequence ID" value="EHI69631.1"/>
    <property type="molecule type" value="Genomic_DNA"/>
</dbReference>
<dbReference type="InterPro" id="IPR003593">
    <property type="entry name" value="AAA+_ATPase"/>
</dbReference>
<feature type="transmembrane region" description="Helical" evidence="8">
    <location>
        <begin position="256"/>
        <end position="274"/>
    </location>
</feature>
<dbReference type="SUPFAM" id="SSF90123">
    <property type="entry name" value="ABC transporter transmembrane region"/>
    <property type="match status" value="1"/>
</dbReference>
<dbReference type="PROSITE" id="PS50893">
    <property type="entry name" value="ABC_TRANSPORTER_2"/>
    <property type="match status" value="1"/>
</dbReference>
<evidence type="ECO:0000256" key="3">
    <source>
        <dbReference type="ARBA" id="ARBA00022692"/>
    </source>
</evidence>
<feature type="transmembrane region" description="Helical" evidence="8">
    <location>
        <begin position="56"/>
        <end position="78"/>
    </location>
</feature>
<evidence type="ECO:0000313" key="11">
    <source>
        <dbReference type="EMBL" id="EHI69631.1"/>
    </source>
</evidence>
<dbReference type="GO" id="GO:0005886">
    <property type="term" value="C:plasma membrane"/>
    <property type="evidence" value="ECO:0007669"/>
    <property type="project" value="UniProtKB-SubCell"/>
</dbReference>
<feature type="transmembrane region" description="Helical" evidence="8">
    <location>
        <begin position="167"/>
        <end position="183"/>
    </location>
</feature>
<protein>
    <submittedName>
        <fullName evidence="11">ABC transporter transmembrane region</fullName>
    </submittedName>
</protein>
<feature type="domain" description="ABC transporter" evidence="9">
    <location>
        <begin position="342"/>
        <end position="576"/>
    </location>
</feature>
<dbReference type="FunFam" id="3.40.50.300:FF:000287">
    <property type="entry name" value="Multidrug ABC transporter ATP-binding protein"/>
    <property type="match status" value="1"/>
</dbReference>
<dbReference type="CDD" id="cd03254">
    <property type="entry name" value="ABCC_Glucan_exporter_like"/>
    <property type="match status" value="1"/>
</dbReference>
<evidence type="ECO:0000259" key="9">
    <source>
        <dbReference type="PROSITE" id="PS50893"/>
    </source>
</evidence>
<evidence type="ECO:0000256" key="8">
    <source>
        <dbReference type="SAM" id="Phobius"/>
    </source>
</evidence>
<evidence type="ECO:0000256" key="4">
    <source>
        <dbReference type="ARBA" id="ARBA00022741"/>
    </source>
</evidence>
<feature type="transmembrane region" description="Helical" evidence="8">
    <location>
        <begin position="140"/>
        <end position="161"/>
    </location>
</feature>
<evidence type="ECO:0000256" key="2">
    <source>
        <dbReference type="ARBA" id="ARBA00022448"/>
    </source>
</evidence>
<evidence type="ECO:0000256" key="7">
    <source>
        <dbReference type="ARBA" id="ARBA00023136"/>
    </source>
</evidence>
<dbReference type="Proteomes" id="UP000003330">
    <property type="component" value="Unassembled WGS sequence"/>
</dbReference>
<organism evidence="11 12">
    <name type="scientific">Streptococcus ictaluri 707-05</name>
    <dbReference type="NCBI Taxonomy" id="764299"/>
    <lineage>
        <taxon>Bacteria</taxon>
        <taxon>Bacillati</taxon>
        <taxon>Bacillota</taxon>
        <taxon>Bacilli</taxon>
        <taxon>Lactobacillales</taxon>
        <taxon>Streptococcaceae</taxon>
        <taxon>Streptococcus</taxon>
    </lineage>
</organism>